<dbReference type="Proteomes" id="UP000664521">
    <property type="component" value="Unassembled WGS sequence"/>
</dbReference>
<name>A0A8H3PF28_9LECA</name>
<organism evidence="2 3">
    <name type="scientific">Heterodermia speciosa</name>
    <dbReference type="NCBI Taxonomy" id="116794"/>
    <lineage>
        <taxon>Eukaryota</taxon>
        <taxon>Fungi</taxon>
        <taxon>Dikarya</taxon>
        <taxon>Ascomycota</taxon>
        <taxon>Pezizomycotina</taxon>
        <taxon>Lecanoromycetes</taxon>
        <taxon>OSLEUM clade</taxon>
        <taxon>Lecanoromycetidae</taxon>
        <taxon>Caliciales</taxon>
        <taxon>Physciaceae</taxon>
        <taxon>Heterodermia</taxon>
    </lineage>
</organism>
<evidence type="ECO:0000313" key="3">
    <source>
        <dbReference type="Proteomes" id="UP000664521"/>
    </source>
</evidence>
<feature type="chain" id="PRO_5034533439" evidence="1">
    <location>
        <begin position="19"/>
        <end position="212"/>
    </location>
</feature>
<reference evidence="2" key="1">
    <citation type="submission" date="2021-03" db="EMBL/GenBank/DDBJ databases">
        <authorList>
            <person name="Tagirdzhanova G."/>
        </authorList>
    </citation>
    <scope>NUCLEOTIDE SEQUENCE</scope>
</reference>
<keyword evidence="1" id="KW-0732">Signal</keyword>
<dbReference type="OrthoDB" id="5354550at2759"/>
<protein>
    <submittedName>
        <fullName evidence="2">Uncharacterized protein</fullName>
    </submittedName>
</protein>
<evidence type="ECO:0000313" key="2">
    <source>
        <dbReference type="EMBL" id="CAF9938975.1"/>
    </source>
</evidence>
<feature type="signal peptide" evidence="1">
    <location>
        <begin position="1"/>
        <end position="18"/>
    </location>
</feature>
<comment type="caution">
    <text evidence="2">The sequence shown here is derived from an EMBL/GenBank/DDBJ whole genome shotgun (WGS) entry which is preliminary data.</text>
</comment>
<accession>A0A8H3PF28</accession>
<gene>
    <name evidence="2" type="ORF">HETSPECPRED_001443</name>
</gene>
<dbReference type="AlphaFoldDB" id="A0A8H3PF28"/>
<dbReference type="EMBL" id="CAJPDS010000122">
    <property type="protein sequence ID" value="CAF9938975.1"/>
    <property type="molecule type" value="Genomic_DNA"/>
</dbReference>
<evidence type="ECO:0000256" key="1">
    <source>
        <dbReference type="SAM" id="SignalP"/>
    </source>
</evidence>
<keyword evidence="3" id="KW-1185">Reference proteome</keyword>
<dbReference type="PROSITE" id="PS51257">
    <property type="entry name" value="PROKAR_LIPOPROTEIN"/>
    <property type="match status" value="1"/>
</dbReference>
<proteinExistence type="predicted"/>
<sequence>MRFLTLLNGLGLAASTVAQISTGQACPADSVSRFEACVCPYGTEFQYSTTWAILGVNAKDFSKYTSSFYNLAWIGATNLTRNGIDHGPDKKVGTTRTFNQPTSVGTLTFTEKLDSFQTLPDGSYVMRFSLFNVPVEYKTGKGSFGGYWVTLDAEYAGKGETVVKWDVYACLTDTPFNFAKLHIDALNGILKVLDRAGLVKGNSTGPYYVQTF</sequence>